<dbReference type="AlphaFoldDB" id="A0A1M5ZM56"/>
<evidence type="ECO:0000256" key="3">
    <source>
        <dbReference type="ARBA" id="ARBA00022729"/>
    </source>
</evidence>
<dbReference type="SUPFAM" id="SSF51126">
    <property type="entry name" value="Pectin lyase-like"/>
    <property type="match status" value="1"/>
</dbReference>
<dbReference type="InterPro" id="IPR050909">
    <property type="entry name" value="Bact_Autotransporter_VF"/>
</dbReference>
<feature type="compositionally biased region" description="Low complexity" evidence="4">
    <location>
        <begin position="784"/>
        <end position="798"/>
    </location>
</feature>
<gene>
    <name evidence="6" type="ORF">SAMN04488135_11610</name>
</gene>
<name>A0A1M5ZM56_9BURK</name>
<dbReference type="Pfam" id="PF05860">
    <property type="entry name" value="TPS"/>
    <property type="match status" value="1"/>
</dbReference>
<feature type="compositionally biased region" description="Polar residues" evidence="4">
    <location>
        <begin position="441"/>
        <end position="458"/>
    </location>
</feature>
<dbReference type="InterPro" id="IPR032623">
    <property type="entry name" value="FecR_N"/>
</dbReference>
<accession>A0A1M5ZM56</accession>
<dbReference type="Pfam" id="PF12545">
    <property type="entry name" value="DUF3739"/>
    <property type="match status" value="1"/>
</dbReference>
<reference evidence="6 7" key="1">
    <citation type="submission" date="2016-11" db="EMBL/GenBank/DDBJ databases">
        <authorList>
            <person name="Jaros S."/>
            <person name="Januszkiewicz K."/>
            <person name="Wedrychowicz H."/>
        </authorList>
    </citation>
    <scope>NUCLEOTIDE SEQUENCE [LARGE SCALE GENOMIC DNA]</scope>
    <source>
        <strain evidence="6 7">CGMCC 1.10190</strain>
    </source>
</reference>
<dbReference type="SMART" id="SM00912">
    <property type="entry name" value="Haemagg_act"/>
    <property type="match status" value="1"/>
</dbReference>
<feature type="region of interest" description="Disordered" evidence="4">
    <location>
        <begin position="439"/>
        <end position="458"/>
    </location>
</feature>
<evidence type="ECO:0000259" key="5">
    <source>
        <dbReference type="SMART" id="SM00912"/>
    </source>
</evidence>
<feature type="region of interest" description="Disordered" evidence="4">
    <location>
        <begin position="762"/>
        <end position="800"/>
    </location>
</feature>
<feature type="region of interest" description="Disordered" evidence="4">
    <location>
        <begin position="816"/>
        <end position="838"/>
    </location>
</feature>
<keyword evidence="3" id="KW-0732">Signal</keyword>
<dbReference type="InterPro" id="IPR021026">
    <property type="entry name" value="Filamn_hemagglutn_DUF3739"/>
</dbReference>
<keyword evidence="2" id="KW-0964">Secreted</keyword>
<dbReference type="STRING" id="658167.SAMN04488135_11610"/>
<dbReference type="Pfam" id="PF16220">
    <property type="entry name" value="DUF4880"/>
    <property type="match status" value="1"/>
</dbReference>
<dbReference type="InterPro" id="IPR012334">
    <property type="entry name" value="Pectin_lyas_fold"/>
</dbReference>
<proteinExistence type="predicted"/>
<feature type="domain" description="Filamentous haemagglutinin FhaB/tRNA nuclease CdiA-like TPS" evidence="5">
    <location>
        <begin position="233"/>
        <end position="360"/>
    </location>
</feature>
<protein>
    <submittedName>
        <fullName evidence="6">Filamentous hemagglutinin family N-terminal domain-containing protein</fullName>
    </submittedName>
</protein>
<evidence type="ECO:0000313" key="6">
    <source>
        <dbReference type="EMBL" id="SHI25242.1"/>
    </source>
</evidence>
<evidence type="ECO:0000256" key="1">
    <source>
        <dbReference type="ARBA" id="ARBA00004613"/>
    </source>
</evidence>
<comment type="subcellular location">
    <subcellularLocation>
        <location evidence="1">Secreted</location>
    </subcellularLocation>
</comment>
<dbReference type="GO" id="GO:0005576">
    <property type="term" value="C:extracellular region"/>
    <property type="evidence" value="ECO:0007669"/>
    <property type="project" value="UniProtKB-SubCell"/>
</dbReference>
<dbReference type="PANTHER" id="PTHR12338:SF8">
    <property type="entry name" value="HEME_HEMOPEXIN-BINDING PROTEIN"/>
    <property type="match status" value="1"/>
</dbReference>
<organism evidence="6 7">
    <name type="scientific">Pollutimonas bauzanensis</name>
    <dbReference type="NCBI Taxonomy" id="658167"/>
    <lineage>
        <taxon>Bacteria</taxon>
        <taxon>Pseudomonadati</taxon>
        <taxon>Pseudomonadota</taxon>
        <taxon>Betaproteobacteria</taxon>
        <taxon>Burkholderiales</taxon>
        <taxon>Alcaligenaceae</taxon>
        <taxon>Pollutimonas</taxon>
    </lineage>
</organism>
<evidence type="ECO:0000313" key="7">
    <source>
        <dbReference type="Proteomes" id="UP000184226"/>
    </source>
</evidence>
<sequence length="869" mass="89916">MNPEFHATDGKIEDEARAWVRRLSSGRATKADARRLEQWCARSPSHQTAFERARQEWQAIGPLAQTYRSLYRESAPVAVKSPGRRWFMGAGLTAMGALTVVAAVRPPLGLWPSWSELGADYRTGTGEQRQVALSEHIDLTLNTQTSLAVESHGAAQAQAAATGRLPNGMLASTNPAARQQQAAREQLNRSVANLGSAAAAIAAQQAVQAAARAGAQNDSSVPDGLAEGGLKIDTSRPFNEAWLNAKAPVQTQADGRCNVAIQQTADKAILNWETFNVGRNTTVNFDQATYDAGGHRTAQTGWAVLNRVNDPAARPSQIQGQIKDDGTVMIANANGVVFSGTSQVNVRNLVAAAANISDPQFKDRGLYNGESATFTEAGGKVTVQAGAVIETASPANSTTGGGYVLLAGKEVHNAGTLTAAKGQVALAAGDSFVIKKGQGTEGNQASTTRGNQVTANSAAGSDAGKVLNSGLIQAATGDITLSGNQVEQNGVALASTSVDVRGTVHLAASGANGSVTLGAGGATAILLEDTAATALDSQRDSLLDPANLAAPGAPLAGQAGKVAKTYEAELVDWLAGRYGFSGDAEQALAFYAALPDEQRRVFARDVYFAELKAGGREYNEAGGVREGSYLRGRAAIAALFPEKDVAGNPITYKGDITMYGAAGVHTDFGGSIQMLTPGGAQIFGVEGEAPPGSAGVITQGMGDIQLYSLGSILLGQSRIMTTFGGDILAWSAQGDINAGRGSKTTVVHGSLYAATAGVRQLGQRRPVADGAQQRRGHRHAEPDSGSAAGRYRPAGAAGNHRCRRGGHPCLGQHQHRGAACGERRQHPGAGRRHRHSGAGFRRYRGAGLGQFGGHVGRGRGAGVAAARPG</sequence>
<dbReference type="Gene3D" id="2.160.20.10">
    <property type="entry name" value="Single-stranded right-handed beta-helix, Pectin lyase-like"/>
    <property type="match status" value="1"/>
</dbReference>
<dbReference type="InterPro" id="IPR008638">
    <property type="entry name" value="FhaB/CdiA-like_TPS"/>
</dbReference>
<evidence type="ECO:0000256" key="2">
    <source>
        <dbReference type="ARBA" id="ARBA00022525"/>
    </source>
</evidence>
<dbReference type="NCBIfam" id="TIGR01901">
    <property type="entry name" value="adhes_NPXG"/>
    <property type="match status" value="1"/>
</dbReference>
<dbReference type="InterPro" id="IPR011050">
    <property type="entry name" value="Pectin_lyase_fold/virulence"/>
</dbReference>
<feature type="compositionally biased region" description="Basic residues" evidence="4">
    <location>
        <begin position="829"/>
        <end position="838"/>
    </location>
</feature>
<evidence type="ECO:0000256" key="4">
    <source>
        <dbReference type="SAM" id="MobiDB-lite"/>
    </source>
</evidence>
<dbReference type="EMBL" id="FQXE01000016">
    <property type="protein sequence ID" value="SHI25242.1"/>
    <property type="molecule type" value="Genomic_DNA"/>
</dbReference>
<dbReference type="Proteomes" id="UP000184226">
    <property type="component" value="Unassembled WGS sequence"/>
</dbReference>
<keyword evidence="7" id="KW-1185">Reference proteome</keyword>
<dbReference type="PANTHER" id="PTHR12338">
    <property type="entry name" value="AUTOTRANSPORTER"/>
    <property type="match status" value="1"/>
</dbReference>